<dbReference type="InterPro" id="IPR036689">
    <property type="entry name" value="ESAT-6-like_sf"/>
</dbReference>
<gene>
    <name evidence="1" type="ORF">MU0053_000063</name>
</gene>
<dbReference type="EMBL" id="OY726397">
    <property type="protein sequence ID" value="CAJ1494499.1"/>
    <property type="molecule type" value="Genomic_DNA"/>
</dbReference>
<proteinExistence type="predicted"/>
<evidence type="ECO:0008006" key="3">
    <source>
        <dbReference type="Google" id="ProtNLM"/>
    </source>
</evidence>
<evidence type="ECO:0000313" key="1">
    <source>
        <dbReference type="EMBL" id="CAJ1494499.1"/>
    </source>
</evidence>
<sequence length="112" mass="11695">MAYEVGGQGTIDVPPEQLRETMNSVVSAIMQSGNLSNDCINLIQDLVGGGAFRGPAAVMAGQTMNEINEAMQKILTHGTALAEHLGDTADFMDNNEGDSAAQIQAVLGSMAR</sequence>
<organism evidence="1 2">
    <name type="scientific">[Mycobacterium] burgundiense</name>
    <dbReference type="NCBI Taxonomy" id="3064286"/>
    <lineage>
        <taxon>Bacteria</taxon>
        <taxon>Bacillati</taxon>
        <taxon>Actinomycetota</taxon>
        <taxon>Actinomycetes</taxon>
        <taxon>Mycobacteriales</taxon>
        <taxon>Mycobacteriaceae</taxon>
        <taxon>Mycolicibacterium</taxon>
    </lineage>
</organism>
<dbReference type="Gene3D" id="1.10.287.1060">
    <property type="entry name" value="ESAT-6-like"/>
    <property type="match status" value="1"/>
</dbReference>
<evidence type="ECO:0000313" key="2">
    <source>
        <dbReference type="Proteomes" id="UP001190465"/>
    </source>
</evidence>
<reference evidence="1 2" key="1">
    <citation type="submission" date="2023-08" db="EMBL/GenBank/DDBJ databases">
        <authorList>
            <person name="Folkvardsen B D."/>
            <person name="Norman A."/>
        </authorList>
    </citation>
    <scope>NUCLEOTIDE SEQUENCE [LARGE SCALE GENOMIC DNA]</scope>
    <source>
        <strain evidence="1 2">Mu0053</strain>
    </source>
</reference>
<protein>
    <recommendedName>
        <fullName evidence="3">WXG100 family type VII secretion target</fullName>
    </recommendedName>
</protein>
<keyword evidence="2" id="KW-1185">Reference proteome</keyword>
<accession>A0ABM9L874</accession>
<dbReference type="SUPFAM" id="SSF140453">
    <property type="entry name" value="EsxAB dimer-like"/>
    <property type="match status" value="1"/>
</dbReference>
<name>A0ABM9L874_9MYCO</name>
<dbReference type="Proteomes" id="UP001190465">
    <property type="component" value="Chromosome"/>
</dbReference>
<dbReference type="RefSeq" id="WP_308480452.1">
    <property type="nucleotide sequence ID" value="NZ_OY726397.1"/>
</dbReference>